<protein>
    <submittedName>
        <fullName evidence="2">GNAT family N-acetyltransferase</fullName>
    </submittedName>
</protein>
<evidence type="ECO:0000313" key="3">
    <source>
        <dbReference type="Proteomes" id="UP000478837"/>
    </source>
</evidence>
<dbReference type="EMBL" id="JAAAWP010000009">
    <property type="protein sequence ID" value="NDW22584.1"/>
    <property type="molecule type" value="Genomic_DNA"/>
</dbReference>
<dbReference type="RefSeq" id="WP_163112349.1">
    <property type="nucleotide sequence ID" value="NZ_JAAAWP010000009.1"/>
</dbReference>
<dbReference type="CDD" id="cd04301">
    <property type="entry name" value="NAT_SF"/>
    <property type="match status" value="1"/>
</dbReference>
<dbReference type="Pfam" id="PF00583">
    <property type="entry name" value="Acetyltransf_1"/>
    <property type="match status" value="1"/>
</dbReference>
<accession>A0A6L9MWD4</accession>
<comment type="caution">
    <text evidence="2">The sequence shown here is derived from an EMBL/GenBank/DDBJ whole genome shotgun (WGS) entry which is preliminary data.</text>
</comment>
<dbReference type="AlphaFoldDB" id="A0A6L9MWD4"/>
<keyword evidence="2" id="KW-0808">Transferase</keyword>
<evidence type="ECO:0000313" key="2">
    <source>
        <dbReference type="EMBL" id="NDW22584.1"/>
    </source>
</evidence>
<proteinExistence type="predicted"/>
<name>A0A6L9MWD4_9ALTE</name>
<evidence type="ECO:0000259" key="1">
    <source>
        <dbReference type="PROSITE" id="PS51186"/>
    </source>
</evidence>
<dbReference type="GO" id="GO:0016747">
    <property type="term" value="F:acyltransferase activity, transferring groups other than amino-acyl groups"/>
    <property type="evidence" value="ECO:0007669"/>
    <property type="project" value="InterPro"/>
</dbReference>
<dbReference type="InterPro" id="IPR016181">
    <property type="entry name" value="Acyl_CoA_acyltransferase"/>
</dbReference>
<dbReference type="InterPro" id="IPR000182">
    <property type="entry name" value="GNAT_dom"/>
</dbReference>
<keyword evidence="3" id="KW-1185">Reference proteome</keyword>
<dbReference type="PROSITE" id="PS51186">
    <property type="entry name" value="GNAT"/>
    <property type="match status" value="1"/>
</dbReference>
<organism evidence="2 3">
    <name type="scientific">Alteromonas hispanica</name>
    <dbReference type="NCBI Taxonomy" id="315421"/>
    <lineage>
        <taxon>Bacteria</taxon>
        <taxon>Pseudomonadati</taxon>
        <taxon>Pseudomonadota</taxon>
        <taxon>Gammaproteobacteria</taxon>
        <taxon>Alteromonadales</taxon>
        <taxon>Alteromonadaceae</taxon>
        <taxon>Alteromonas/Salinimonas group</taxon>
        <taxon>Alteromonas</taxon>
    </lineage>
</organism>
<gene>
    <name evidence="2" type="ORF">GTW09_13720</name>
</gene>
<dbReference type="Gene3D" id="3.40.630.30">
    <property type="match status" value="1"/>
</dbReference>
<sequence>MGSNITKRDEAALSTTGSAETATDTITFIQLSPEHFEGVIELGNSVHGDNYLTPELLANYYNRSFHNNINASWLALQNNTVVGFRLTFAHTQWTQDEWCSPHLWNVDKEKVCYFKCNTVSPLKQALGIGSALLAKSIESAKAQGAVAGLAHIWLASPGNSAFKYFSKNGGVLVRKHANKWQHASIHEGYDCPVCSGYCECEGAEMLLSF</sequence>
<reference evidence="2 3" key="1">
    <citation type="submission" date="2020-01" db="EMBL/GenBank/DDBJ databases">
        <title>Genomes of bacteria type strains.</title>
        <authorList>
            <person name="Chen J."/>
            <person name="Zhu S."/>
            <person name="Yang J."/>
        </authorList>
    </citation>
    <scope>NUCLEOTIDE SEQUENCE [LARGE SCALE GENOMIC DNA]</scope>
    <source>
        <strain evidence="2 3">LMG 22958</strain>
    </source>
</reference>
<feature type="domain" description="N-acetyltransferase" evidence="1">
    <location>
        <begin position="26"/>
        <end position="192"/>
    </location>
</feature>
<dbReference type="Proteomes" id="UP000478837">
    <property type="component" value="Unassembled WGS sequence"/>
</dbReference>
<dbReference type="SUPFAM" id="SSF55729">
    <property type="entry name" value="Acyl-CoA N-acyltransferases (Nat)"/>
    <property type="match status" value="1"/>
</dbReference>